<dbReference type="Pfam" id="PF23713">
    <property type="entry name" value="WHD_Egal"/>
    <property type="match status" value="3"/>
</dbReference>
<evidence type="ECO:0000313" key="5">
    <source>
        <dbReference type="Proteomes" id="UP000075880"/>
    </source>
</evidence>
<dbReference type="Pfam" id="PF01612">
    <property type="entry name" value="DNA_pol_A_exo1"/>
    <property type="match status" value="1"/>
</dbReference>
<feature type="region of interest" description="Disordered" evidence="2">
    <location>
        <begin position="409"/>
        <end position="441"/>
    </location>
</feature>
<protein>
    <recommendedName>
        <fullName evidence="3">3'-5' exonuclease domain-containing protein</fullName>
    </recommendedName>
</protein>
<feature type="compositionally biased region" description="Polar residues" evidence="2">
    <location>
        <begin position="883"/>
        <end position="918"/>
    </location>
</feature>
<reference evidence="4" key="1">
    <citation type="submission" date="2024-04" db="UniProtKB">
        <authorList>
            <consortium name="EnsemblMetazoa"/>
        </authorList>
    </citation>
    <scope>IDENTIFICATION</scope>
    <source>
        <strain evidence="4">EBRO</strain>
    </source>
</reference>
<accession>A0AAG5D6G7</accession>
<dbReference type="SMART" id="SM00474">
    <property type="entry name" value="35EXOc"/>
    <property type="match status" value="1"/>
</dbReference>
<dbReference type="InterPro" id="IPR056589">
    <property type="entry name" value="WH_Egal-1"/>
</dbReference>
<feature type="compositionally biased region" description="Low complexity" evidence="2">
    <location>
        <begin position="1070"/>
        <end position="1080"/>
    </location>
</feature>
<keyword evidence="1" id="KW-0175">Coiled coil</keyword>
<dbReference type="Proteomes" id="UP000075880">
    <property type="component" value="Unassembled WGS sequence"/>
</dbReference>
<evidence type="ECO:0000259" key="3">
    <source>
        <dbReference type="SMART" id="SM00474"/>
    </source>
</evidence>
<keyword evidence="5" id="KW-1185">Reference proteome</keyword>
<feature type="region of interest" description="Disordered" evidence="2">
    <location>
        <begin position="321"/>
        <end position="342"/>
    </location>
</feature>
<proteinExistence type="predicted"/>
<feature type="compositionally biased region" description="Polar residues" evidence="2">
    <location>
        <begin position="530"/>
        <end position="552"/>
    </location>
</feature>
<evidence type="ECO:0000256" key="2">
    <source>
        <dbReference type="SAM" id="MobiDB-lite"/>
    </source>
</evidence>
<feature type="region of interest" description="Disordered" evidence="2">
    <location>
        <begin position="498"/>
        <end position="558"/>
    </location>
</feature>
<feature type="compositionally biased region" description="Acidic residues" evidence="2">
    <location>
        <begin position="872"/>
        <end position="882"/>
    </location>
</feature>
<dbReference type="GO" id="GO:0008408">
    <property type="term" value="F:3'-5' exonuclease activity"/>
    <property type="evidence" value="ECO:0007669"/>
    <property type="project" value="InterPro"/>
</dbReference>
<name>A0AAG5D6G7_ANOAO</name>
<dbReference type="CDD" id="cd06148">
    <property type="entry name" value="Egl_like_exo"/>
    <property type="match status" value="1"/>
</dbReference>
<evidence type="ECO:0000256" key="1">
    <source>
        <dbReference type="SAM" id="Coils"/>
    </source>
</evidence>
<organism evidence="4 5">
    <name type="scientific">Anopheles atroparvus</name>
    <name type="common">European mosquito</name>
    <dbReference type="NCBI Taxonomy" id="41427"/>
    <lineage>
        <taxon>Eukaryota</taxon>
        <taxon>Metazoa</taxon>
        <taxon>Ecdysozoa</taxon>
        <taxon>Arthropoda</taxon>
        <taxon>Hexapoda</taxon>
        <taxon>Insecta</taxon>
        <taxon>Pterygota</taxon>
        <taxon>Neoptera</taxon>
        <taxon>Endopterygota</taxon>
        <taxon>Diptera</taxon>
        <taxon>Nematocera</taxon>
        <taxon>Culicoidea</taxon>
        <taxon>Culicidae</taxon>
        <taxon>Anophelinae</taxon>
        <taxon>Anopheles</taxon>
    </lineage>
</organism>
<dbReference type="GO" id="GO:0003676">
    <property type="term" value="F:nucleic acid binding"/>
    <property type="evidence" value="ECO:0007669"/>
    <property type="project" value="InterPro"/>
</dbReference>
<dbReference type="Gene3D" id="3.30.420.10">
    <property type="entry name" value="Ribonuclease H-like superfamily/Ribonuclease H"/>
    <property type="match status" value="1"/>
</dbReference>
<dbReference type="GO" id="GO:0006139">
    <property type="term" value="P:nucleobase-containing compound metabolic process"/>
    <property type="evidence" value="ECO:0007669"/>
    <property type="project" value="InterPro"/>
</dbReference>
<dbReference type="AlphaFoldDB" id="A0AAG5D6G7"/>
<feature type="region of interest" description="Disordered" evidence="2">
    <location>
        <begin position="982"/>
        <end position="1044"/>
    </location>
</feature>
<feature type="domain" description="3'-5' exonuclease" evidence="3">
    <location>
        <begin position="582"/>
        <end position="774"/>
    </location>
</feature>
<feature type="region of interest" description="Disordered" evidence="2">
    <location>
        <begin position="1065"/>
        <end position="1108"/>
    </location>
</feature>
<feature type="region of interest" description="Disordered" evidence="2">
    <location>
        <begin position="866"/>
        <end position="918"/>
    </location>
</feature>
<feature type="compositionally biased region" description="Polar residues" evidence="2">
    <location>
        <begin position="409"/>
        <end position="432"/>
    </location>
</feature>
<dbReference type="EnsemblMetazoa" id="ENSAATROPT006916">
    <property type="protein sequence ID" value="ENSAATROPP006228"/>
    <property type="gene ID" value="ENSAATROPG005625"/>
</dbReference>
<dbReference type="InterPro" id="IPR012337">
    <property type="entry name" value="RNaseH-like_sf"/>
</dbReference>
<feature type="compositionally biased region" description="Low complexity" evidence="2">
    <location>
        <begin position="1016"/>
        <end position="1031"/>
    </location>
</feature>
<dbReference type="InterPro" id="IPR036397">
    <property type="entry name" value="RNaseH_sf"/>
</dbReference>
<sequence>MESMEYEEARNMTLLFFLERLLDRGEPRTLHDLSCQFGARGFTKEMRQIAGGSQSGLKKFLAQYPVLFEINGDFVHINSYQSSSQDDSSMSGKRDYIQEAKDYFKHKLLQYGKGTEVPIRSLLGHRSQASPQVRHISGQHIREFTEFLLKHPDTFQVIDNENVVLVGCEDEEEVPASERLHLPNSTIDTQATQQLLDSFAHVIEIKGPILVDQLFHMVTSNFPQEQWFHMFKNPADLKTFLKLFSDCFHIQSNLVTLLQKPRLSDAHIRQAQDKLNLSNSTFGQPPAVIAASRSGAASPHGRLHASSPSFIGRDVGGGSGSIGMGSANGSSNTSRTASPKNMIGDFKLNEPVSVGVGSGVAGGPLVGAAVNSSKSEPTSGFDSLLITNDFKMENLCPKNCPVMTSYSKSLQPGTNKAGSVNDAGTNTTSAASQREEGPTRGGVNERLVVNQQQQQQPPAQQQTVTAGVNAKNQTLKQRINSLVIKTLAENLEKDKHAMGAIQQQASQQQQQQNVSTGTMTTASATATLTPGSNGTQQPGGTLSPTPPATTMGQSGGASPVHSNNYFIGDTWKIKVLQNTRVISTVKESLFVTNAILKSALEEQAIVSFDCEGINLGIRGQITLVQLGTARGEAFIFDIATCPDMVVEGGLKEILESEKVVKVIHDCRNDSVNLFHQFQILLRNVFDTQSAHAVLQFQDQGKQVYKVKNVSLNTLCEMYNATVNPMKDQLKNVYRRDQKYWARRPLTRDMLLYAAGDVLILINEQLYLNMATSIKPEYRELLSELCTEQILMLIRPVDVKMRKKQRKVRSEIQDLKVKLKSASKNIVLSNREIRLLRYMDLTEEEKEKLRVSYKVAKKLDKLENYDRDRCDQSDSDDECDATEQDYQSMDSVPSDNSLPGTGTAGSGTFSPKSSEPPSLTESMQLMDEILSNTTMDRMAKIDKLEAILSAATLLPNDQSFADTMSSFNANTIVVTNDNILQPAKEKDASKSRTNKSSSKIAARLQHSVTPPPPLPPSGHGHYSHHQQQQYQPAAPPPPPKEMKEAACQTLSTGDIVITKIFFKEEQDKKGQPGAVGAAGPGELLKKNGTTASGEMMMAATGHQPQAQSA</sequence>
<feature type="compositionally biased region" description="Low complexity" evidence="2">
    <location>
        <begin position="502"/>
        <end position="529"/>
    </location>
</feature>
<feature type="coiled-coil region" evidence="1">
    <location>
        <begin position="804"/>
        <end position="831"/>
    </location>
</feature>
<dbReference type="InterPro" id="IPR002562">
    <property type="entry name" value="3'-5'_exonuclease_dom"/>
</dbReference>
<evidence type="ECO:0000313" key="4">
    <source>
        <dbReference type="EnsemblMetazoa" id="ENSAATROPP006228"/>
    </source>
</evidence>
<dbReference type="PANTHER" id="PTHR46814">
    <property type="entry name" value="EGALITARIAN, ISOFORM B"/>
    <property type="match status" value="1"/>
</dbReference>
<dbReference type="SUPFAM" id="SSF53098">
    <property type="entry name" value="Ribonuclease H-like"/>
    <property type="match status" value="1"/>
</dbReference>
<dbReference type="PANTHER" id="PTHR46814:SF1">
    <property type="entry name" value="EGALITARIAN, ISOFORM B"/>
    <property type="match status" value="1"/>
</dbReference>